<protein>
    <submittedName>
        <fullName evidence="1">Uncharacterized protein</fullName>
    </submittedName>
</protein>
<accession>A0A4Y8DGN0</accession>
<name>A0A4Y8DGN0_9HELO</name>
<dbReference type="AlphaFoldDB" id="A0A4Y8DGN0"/>
<evidence type="ECO:0000313" key="2">
    <source>
        <dbReference type="Proteomes" id="UP000297299"/>
    </source>
</evidence>
<proteinExistence type="predicted"/>
<reference evidence="1 2" key="1">
    <citation type="submission" date="2017-11" db="EMBL/GenBank/DDBJ databases">
        <title>Comparative genomics of Botrytis spp.</title>
        <authorList>
            <person name="Valero-Jimenez C.A."/>
            <person name="Tapia P."/>
            <person name="Veloso J."/>
            <person name="Silva-Moreno E."/>
            <person name="Staats M."/>
            <person name="Valdes J.H."/>
            <person name="Van Kan J.A.L."/>
        </authorList>
    </citation>
    <scope>NUCLEOTIDE SEQUENCE [LARGE SCALE GENOMIC DNA]</scope>
    <source>
        <strain evidence="1 2">MUCL2830</strain>
    </source>
</reference>
<dbReference type="EMBL" id="PHWZ01000010">
    <property type="protein sequence ID" value="TEY85908.1"/>
    <property type="molecule type" value="Genomic_DNA"/>
</dbReference>
<sequence length="79" mass="8512">MLSSNQCMSTAPRCAMAASSQVVNCKNGSHNLALSHICCALVFEALMRRLQLTWLVAQPGQVAQYSLQIGAIRVSGYVL</sequence>
<evidence type="ECO:0000313" key="1">
    <source>
        <dbReference type="EMBL" id="TEY85908.1"/>
    </source>
</evidence>
<dbReference type="Proteomes" id="UP000297299">
    <property type="component" value="Unassembled WGS sequence"/>
</dbReference>
<gene>
    <name evidence="1" type="ORF">BOTCAL_0010g00480</name>
</gene>
<organism evidence="1 2">
    <name type="scientific">Botryotinia calthae</name>
    <dbReference type="NCBI Taxonomy" id="38488"/>
    <lineage>
        <taxon>Eukaryota</taxon>
        <taxon>Fungi</taxon>
        <taxon>Dikarya</taxon>
        <taxon>Ascomycota</taxon>
        <taxon>Pezizomycotina</taxon>
        <taxon>Leotiomycetes</taxon>
        <taxon>Helotiales</taxon>
        <taxon>Sclerotiniaceae</taxon>
        <taxon>Botryotinia</taxon>
    </lineage>
</organism>
<comment type="caution">
    <text evidence="1">The sequence shown here is derived from an EMBL/GenBank/DDBJ whole genome shotgun (WGS) entry which is preliminary data.</text>
</comment>
<keyword evidence="2" id="KW-1185">Reference proteome</keyword>